<name>A0A9P7VXL4_9AGAR</name>
<evidence type="ECO:0000313" key="2">
    <source>
        <dbReference type="EMBL" id="KAG7447686.1"/>
    </source>
</evidence>
<dbReference type="AlphaFoldDB" id="A0A9P7VXL4"/>
<keyword evidence="1" id="KW-0812">Transmembrane</keyword>
<accession>A0A9P7VXL4</accession>
<gene>
    <name evidence="2" type="ORF">BT62DRAFT_788569</name>
</gene>
<protein>
    <submittedName>
        <fullName evidence="2">Uncharacterized protein</fullName>
    </submittedName>
</protein>
<dbReference type="RefSeq" id="XP_043041186.1">
    <property type="nucleotide sequence ID" value="XM_043182286.1"/>
</dbReference>
<sequence>MKVYDKNSVSLNLVLTTSTQNLGKRGIKAPLLLFVYYCAIIIQVTSNFFCHPPASSLYFYIAIHMLQSN</sequence>
<feature type="transmembrane region" description="Helical" evidence="1">
    <location>
        <begin position="31"/>
        <end position="49"/>
    </location>
</feature>
<evidence type="ECO:0000256" key="1">
    <source>
        <dbReference type="SAM" id="Phobius"/>
    </source>
</evidence>
<reference evidence="2" key="1">
    <citation type="submission" date="2020-11" db="EMBL/GenBank/DDBJ databases">
        <title>Adaptations for nitrogen fixation in a non-lichenized fungal sporocarp promotes dispersal by wood-feeding termites.</title>
        <authorList>
            <consortium name="DOE Joint Genome Institute"/>
            <person name="Koch R.A."/>
            <person name="Yoon G."/>
            <person name="Arayal U."/>
            <person name="Lail K."/>
            <person name="Amirebrahimi M."/>
            <person name="Labutti K."/>
            <person name="Lipzen A."/>
            <person name="Riley R."/>
            <person name="Barry K."/>
            <person name="Henrissat B."/>
            <person name="Grigoriev I.V."/>
            <person name="Herr J.R."/>
            <person name="Aime M.C."/>
        </authorList>
    </citation>
    <scope>NUCLEOTIDE SEQUENCE</scope>
    <source>
        <strain evidence="2">MCA 3950</strain>
    </source>
</reference>
<keyword evidence="1" id="KW-0472">Membrane</keyword>
<keyword evidence="3" id="KW-1185">Reference proteome</keyword>
<evidence type="ECO:0000313" key="3">
    <source>
        <dbReference type="Proteomes" id="UP000812287"/>
    </source>
</evidence>
<comment type="caution">
    <text evidence="2">The sequence shown here is derived from an EMBL/GenBank/DDBJ whole genome shotgun (WGS) entry which is preliminary data.</text>
</comment>
<proteinExistence type="predicted"/>
<dbReference type="EMBL" id="MU250531">
    <property type="protein sequence ID" value="KAG7447686.1"/>
    <property type="molecule type" value="Genomic_DNA"/>
</dbReference>
<dbReference type="GeneID" id="66104582"/>
<dbReference type="Proteomes" id="UP000812287">
    <property type="component" value="Unassembled WGS sequence"/>
</dbReference>
<organism evidence="2 3">
    <name type="scientific">Guyanagaster necrorhizus</name>
    <dbReference type="NCBI Taxonomy" id="856835"/>
    <lineage>
        <taxon>Eukaryota</taxon>
        <taxon>Fungi</taxon>
        <taxon>Dikarya</taxon>
        <taxon>Basidiomycota</taxon>
        <taxon>Agaricomycotina</taxon>
        <taxon>Agaricomycetes</taxon>
        <taxon>Agaricomycetidae</taxon>
        <taxon>Agaricales</taxon>
        <taxon>Marasmiineae</taxon>
        <taxon>Physalacriaceae</taxon>
        <taxon>Guyanagaster</taxon>
    </lineage>
</organism>
<keyword evidence="1" id="KW-1133">Transmembrane helix</keyword>